<dbReference type="KEGG" id="cap:CLDAP_30540"/>
<dbReference type="HOGENOM" id="CLU_570718_0_0_0"/>
<reference evidence="4 5" key="1">
    <citation type="submission" date="2012-02" db="EMBL/GenBank/DDBJ databases">
        <title>Complete genome sequence of Caldilinea aerophila DSM 14535 (= NBRC 102666).</title>
        <authorList>
            <person name="Oguchi A."/>
            <person name="Hosoyama A."/>
            <person name="Sekine M."/>
            <person name="Fukai R."/>
            <person name="Kato Y."/>
            <person name="Nakamura S."/>
            <person name="Hanada S."/>
            <person name="Yamazaki S."/>
            <person name="Fujita N."/>
        </authorList>
    </citation>
    <scope>NUCLEOTIDE SEQUENCE [LARGE SCALE GENOMIC DNA]</scope>
    <source>
        <strain evidence="5">DSM 14535 / JCM 11387 / NBRC 104270 / STL-6-O1</strain>
    </source>
</reference>
<sequence>MHINQRGPTRNVQRWWWELRDFQSGAWVELGDNTFAERWKWTYQVFTAPIPAAHSINANGEIQIRYQTDGEMDMSAIDYLVVELITASTPSTEYSIFMPFVQRDLPIGATSTPTVSPTATNAPTSSPTPSMTPTATSMPSATFTPTSTPDLTATATSTPPSDDVCAFNPTNGVVFATSMEHLRWYQLANRGNSGSVLASYPPNRVYYSYPNNVSVVESPARKGGKAQQFQNLAGTHEPLYSFKYALPRSDVYYWRFYRQYEAGYQFTCESKAFVIHAHNPITFTLPAGQYPDGTDEVSCFLQIMPNCWYDNRAHVKRCFDPEGVNNRGEPVLYCYHLDQPTGYGEKFRQNIGEPRYITGGQWIDFQMMMKLNTPGQPDGEIKLWIDGELKLHYNTIRFRTVPELQLNAVALPGYIGGHCTSVRNQKIWDDHYMVSKVYITDEMFDAMCETKTEWFDTGVPYLWDLDRQCWPGVNCPSP</sequence>
<dbReference type="AlphaFoldDB" id="I0I756"/>
<dbReference type="Pfam" id="PF14741">
    <property type="entry name" value="GH114_assoc"/>
    <property type="match status" value="1"/>
</dbReference>
<evidence type="ECO:0000259" key="3">
    <source>
        <dbReference type="Pfam" id="PF21294"/>
    </source>
</evidence>
<keyword evidence="5" id="KW-1185">Reference proteome</keyword>
<accession>I0I756</accession>
<organism evidence="4 5">
    <name type="scientific">Caldilinea aerophila (strain DSM 14535 / JCM 11387 / NBRC 104270 / STL-6-O1)</name>
    <dbReference type="NCBI Taxonomy" id="926550"/>
    <lineage>
        <taxon>Bacteria</taxon>
        <taxon>Bacillati</taxon>
        <taxon>Chloroflexota</taxon>
        <taxon>Caldilineae</taxon>
        <taxon>Caldilineales</taxon>
        <taxon>Caldilineaceae</taxon>
        <taxon>Caldilinea</taxon>
    </lineage>
</organism>
<protein>
    <submittedName>
        <fullName evidence="4">Uncharacterized protein</fullName>
    </submittedName>
</protein>
<dbReference type="Proteomes" id="UP000007880">
    <property type="component" value="Chromosome"/>
</dbReference>
<dbReference type="InterPro" id="IPR049922">
    <property type="entry name" value="GH114_assoc"/>
</dbReference>
<feature type="domain" description="Polysaccharide lyase 14" evidence="3">
    <location>
        <begin position="359"/>
        <end position="421"/>
    </location>
</feature>
<dbReference type="Pfam" id="PF21294">
    <property type="entry name" value="Polysacc_lyase_14"/>
    <property type="match status" value="1"/>
</dbReference>
<dbReference type="EMBL" id="AP012337">
    <property type="protein sequence ID" value="BAM01094.1"/>
    <property type="molecule type" value="Genomic_DNA"/>
</dbReference>
<proteinExistence type="predicted"/>
<feature type="compositionally biased region" description="Low complexity" evidence="1">
    <location>
        <begin position="109"/>
        <end position="149"/>
    </location>
</feature>
<dbReference type="PATRIC" id="fig|926550.5.peg.3305"/>
<evidence type="ECO:0000313" key="5">
    <source>
        <dbReference type="Proteomes" id="UP000007880"/>
    </source>
</evidence>
<dbReference type="STRING" id="926550.CLDAP_30540"/>
<feature type="domain" description="Glycosyl-hydrolase 114-associated" evidence="2">
    <location>
        <begin position="2"/>
        <end position="79"/>
    </location>
</feature>
<feature type="region of interest" description="Disordered" evidence="1">
    <location>
        <begin position="109"/>
        <end position="159"/>
    </location>
</feature>
<evidence type="ECO:0000259" key="2">
    <source>
        <dbReference type="Pfam" id="PF14741"/>
    </source>
</evidence>
<dbReference type="eggNOG" id="COG2342">
    <property type="taxonomic scope" value="Bacteria"/>
</dbReference>
<dbReference type="InterPro" id="IPR048958">
    <property type="entry name" value="Polysacc_lyase_14"/>
</dbReference>
<name>I0I756_CALAS</name>
<evidence type="ECO:0000256" key="1">
    <source>
        <dbReference type="SAM" id="MobiDB-lite"/>
    </source>
</evidence>
<evidence type="ECO:0000313" key="4">
    <source>
        <dbReference type="EMBL" id="BAM01094.1"/>
    </source>
</evidence>
<gene>
    <name evidence="4" type="ordered locus">CLDAP_30540</name>
</gene>
<dbReference type="Gene3D" id="2.60.120.200">
    <property type="match status" value="1"/>
</dbReference>
<feature type="compositionally biased region" description="Polar residues" evidence="1">
    <location>
        <begin position="150"/>
        <end position="159"/>
    </location>
</feature>